<keyword evidence="11" id="KW-1185">Reference proteome</keyword>
<dbReference type="Pfam" id="PF13807">
    <property type="entry name" value="GNVR"/>
    <property type="match status" value="1"/>
</dbReference>
<dbReference type="Pfam" id="PF02706">
    <property type="entry name" value="Wzz"/>
    <property type="match status" value="1"/>
</dbReference>
<evidence type="ECO:0000259" key="9">
    <source>
        <dbReference type="Pfam" id="PF13807"/>
    </source>
</evidence>
<feature type="transmembrane region" description="Helical" evidence="7">
    <location>
        <begin position="176"/>
        <end position="197"/>
    </location>
</feature>
<feature type="domain" description="Tyrosine-protein kinase G-rich" evidence="9">
    <location>
        <begin position="152"/>
        <end position="193"/>
    </location>
</feature>
<feature type="domain" description="Polysaccharide chain length determinant N-terminal" evidence="8">
    <location>
        <begin position="6"/>
        <end position="93"/>
    </location>
</feature>
<keyword evidence="3" id="KW-1003">Cell membrane</keyword>
<reference evidence="10 11" key="1">
    <citation type="journal article" date="2019" name="Int. J. Syst. Evol. Microbiol.">
        <title>The Global Catalogue of Microorganisms (GCM) 10K type strain sequencing project: providing services to taxonomists for standard genome sequencing and annotation.</title>
        <authorList>
            <consortium name="The Broad Institute Genomics Platform"/>
            <consortium name="The Broad Institute Genome Sequencing Center for Infectious Disease"/>
            <person name="Wu L."/>
            <person name="Ma J."/>
        </authorList>
    </citation>
    <scope>NUCLEOTIDE SEQUENCE [LARGE SCALE GENOMIC DNA]</scope>
    <source>
        <strain evidence="10 11">JCM 1417</strain>
    </source>
</reference>
<dbReference type="Proteomes" id="UP001501047">
    <property type="component" value="Unassembled WGS sequence"/>
</dbReference>
<evidence type="ECO:0000256" key="6">
    <source>
        <dbReference type="ARBA" id="ARBA00023136"/>
    </source>
</evidence>
<evidence type="ECO:0000256" key="5">
    <source>
        <dbReference type="ARBA" id="ARBA00022989"/>
    </source>
</evidence>
<comment type="similarity">
    <text evidence="2">Belongs to the CpsC/CapA family.</text>
</comment>
<sequence>MEEQVISLGEILEVLKKRWKMILIITLLATLVSGLVSFFLISPKYEASTKLFIGKEAGAEKGYDQSEIAMYQKLMKTYSEAIKTRDLVGRAIKSANSNLTEDEVLKKLTVVTVADTQILQIKIDDKDPNMAATMVQAITNEFVTTSKVLVPNGNIKVIESVKVPETPVSPNKKMNIAIAFLLGLMVSVGISFLLEFLDNTYKNREQLENELGIPVIGTIPNTEQ</sequence>
<evidence type="ECO:0000256" key="1">
    <source>
        <dbReference type="ARBA" id="ARBA00004651"/>
    </source>
</evidence>
<keyword evidence="6 7" id="KW-0472">Membrane</keyword>
<name>A0ABN1KIN9_CLOSU</name>
<dbReference type="EMBL" id="BAAACI010000001">
    <property type="protein sequence ID" value="GAA0768025.1"/>
    <property type="molecule type" value="Genomic_DNA"/>
</dbReference>
<evidence type="ECO:0000313" key="11">
    <source>
        <dbReference type="Proteomes" id="UP001501047"/>
    </source>
</evidence>
<comment type="subcellular location">
    <subcellularLocation>
        <location evidence="1">Cell membrane</location>
        <topology evidence="1">Multi-pass membrane protein</topology>
    </subcellularLocation>
</comment>
<dbReference type="InterPro" id="IPR003856">
    <property type="entry name" value="LPS_length_determ_N"/>
</dbReference>
<proteinExistence type="inferred from homology"/>
<evidence type="ECO:0000256" key="7">
    <source>
        <dbReference type="SAM" id="Phobius"/>
    </source>
</evidence>
<evidence type="ECO:0000256" key="2">
    <source>
        <dbReference type="ARBA" id="ARBA00006683"/>
    </source>
</evidence>
<evidence type="ECO:0000256" key="4">
    <source>
        <dbReference type="ARBA" id="ARBA00022692"/>
    </source>
</evidence>
<dbReference type="InterPro" id="IPR050445">
    <property type="entry name" value="Bact_polysacc_biosynth/exp"/>
</dbReference>
<gene>
    <name evidence="10" type="ORF">GCM10008908_07800</name>
</gene>
<keyword evidence="4 7" id="KW-0812">Transmembrane</keyword>
<organism evidence="10 11">
    <name type="scientific">Clostridium subterminale</name>
    <dbReference type="NCBI Taxonomy" id="1550"/>
    <lineage>
        <taxon>Bacteria</taxon>
        <taxon>Bacillati</taxon>
        <taxon>Bacillota</taxon>
        <taxon>Clostridia</taxon>
        <taxon>Eubacteriales</taxon>
        <taxon>Clostridiaceae</taxon>
        <taxon>Clostridium</taxon>
    </lineage>
</organism>
<evidence type="ECO:0000256" key="3">
    <source>
        <dbReference type="ARBA" id="ARBA00022475"/>
    </source>
</evidence>
<dbReference type="PANTHER" id="PTHR32309:SF13">
    <property type="entry name" value="FERRIC ENTEROBACTIN TRANSPORT PROTEIN FEPE"/>
    <property type="match status" value="1"/>
</dbReference>
<dbReference type="PANTHER" id="PTHR32309">
    <property type="entry name" value="TYROSINE-PROTEIN KINASE"/>
    <property type="match status" value="1"/>
</dbReference>
<dbReference type="RefSeq" id="WP_343823811.1">
    <property type="nucleotide sequence ID" value="NZ_BAAACI010000001.1"/>
</dbReference>
<protein>
    <submittedName>
        <fullName evidence="10">Wzz/FepE/Etk N-terminal domain-containing protein</fullName>
    </submittedName>
</protein>
<comment type="caution">
    <text evidence="10">The sequence shown here is derived from an EMBL/GenBank/DDBJ whole genome shotgun (WGS) entry which is preliminary data.</text>
</comment>
<keyword evidence="5 7" id="KW-1133">Transmembrane helix</keyword>
<evidence type="ECO:0000259" key="8">
    <source>
        <dbReference type="Pfam" id="PF02706"/>
    </source>
</evidence>
<evidence type="ECO:0000313" key="10">
    <source>
        <dbReference type="EMBL" id="GAA0768025.1"/>
    </source>
</evidence>
<feature type="transmembrane region" description="Helical" evidence="7">
    <location>
        <begin position="21"/>
        <end position="41"/>
    </location>
</feature>
<dbReference type="InterPro" id="IPR032807">
    <property type="entry name" value="GNVR"/>
</dbReference>
<accession>A0ABN1KIN9</accession>